<accession>A0A1E8DZY4</accession>
<proteinExistence type="predicted"/>
<keyword evidence="1" id="KW-0472">Membrane</keyword>
<protein>
    <submittedName>
        <fullName evidence="2">Uncharacterized protein</fullName>
    </submittedName>
</protein>
<dbReference type="RefSeq" id="WP_070155204.1">
    <property type="nucleotide sequence ID" value="NZ_JACANQ010000013.1"/>
</dbReference>
<comment type="caution">
    <text evidence="2">The sequence shown here is derived from an EMBL/GenBank/DDBJ whole genome shotgun (WGS) entry which is preliminary data.</text>
</comment>
<dbReference type="EMBL" id="MKQS01000022">
    <property type="protein sequence ID" value="OFE42889.1"/>
    <property type="molecule type" value="Genomic_DNA"/>
</dbReference>
<keyword evidence="1" id="KW-1133">Transmembrane helix</keyword>
<evidence type="ECO:0000256" key="1">
    <source>
        <dbReference type="SAM" id="Phobius"/>
    </source>
</evidence>
<reference evidence="2 3" key="1">
    <citation type="submission" date="2016-10" db="EMBL/GenBank/DDBJ databases">
        <title>Genome of airborne Acinetobacter sp. 5-2Ac02 in the hospital environment: Species near to Acinetobacter towneri.</title>
        <authorList>
            <person name="Barbosa B."/>
            <person name="Fernandez-Garcia L."/>
            <person name="Gato E."/>
            <person name="Leao R."/>
            <person name="Albano R."/>
            <person name="Fernandez B."/>
            <person name="Fernandez-Cuenca F."/>
            <person name="Marques E."/>
            <person name="Tomas M."/>
        </authorList>
    </citation>
    <scope>NUCLEOTIDE SEQUENCE [LARGE SCALE GENOMIC DNA]</scope>
    <source>
        <strain evidence="2 3">5-2Ac02</strain>
    </source>
</reference>
<evidence type="ECO:0000313" key="2">
    <source>
        <dbReference type="EMBL" id="OFE42889.1"/>
    </source>
</evidence>
<sequence length="77" mass="8702">MQYHQYRCACCNRAVESSKKVCGTCGSHNIRSPSSIWLLCILACLAAAVVFKVVHIYLQDYQEVPVQQTVLEVIRTQ</sequence>
<name>A0A1E8DZY4_9GAMM</name>
<dbReference type="AlphaFoldDB" id="A0A1E8DZY4"/>
<gene>
    <name evidence="2" type="ORF">BJN41_11665</name>
</gene>
<feature type="transmembrane region" description="Helical" evidence="1">
    <location>
        <begin position="36"/>
        <end position="58"/>
    </location>
</feature>
<organism evidence="2 3">
    <name type="scientific">Acinetobacter towneri</name>
    <dbReference type="NCBI Taxonomy" id="202956"/>
    <lineage>
        <taxon>Bacteria</taxon>
        <taxon>Pseudomonadati</taxon>
        <taxon>Pseudomonadota</taxon>
        <taxon>Gammaproteobacteria</taxon>
        <taxon>Moraxellales</taxon>
        <taxon>Moraxellaceae</taxon>
        <taxon>Acinetobacter</taxon>
    </lineage>
</organism>
<keyword evidence="1" id="KW-0812">Transmembrane</keyword>
<evidence type="ECO:0000313" key="3">
    <source>
        <dbReference type="Proteomes" id="UP000186931"/>
    </source>
</evidence>
<dbReference type="Proteomes" id="UP000186931">
    <property type="component" value="Unassembled WGS sequence"/>
</dbReference>